<feature type="compositionally biased region" description="Basic residues" evidence="1">
    <location>
        <begin position="142"/>
        <end position="151"/>
    </location>
</feature>
<dbReference type="Proteomes" id="UP000499080">
    <property type="component" value="Unassembled WGS sequence"/>
</dbReference>
<reference evidence="2 3" key="1">
    <citation type="journal article" date="2019" name="Sci. Rep.">
        <title>Orb-weaving spider Araneus ventricosus genome elucidates the spidroin gene catalogue.</title>
        <authorList>
            <person name="Kono N."/>
            <person name="Nakamura H."/>
            <person name="Ohtoshi R."/>
            <person name="Moran D.A.P."/>
            <person name="Shinohara A."/>
            <person name="Yoshida Y."/>
            <person name="Fujiwara M."/>
            <person name="Mori M."/>
            <person name="Tomita M."/>
            <person name="Arakawa K."/>
        </authorList>
    </citation>
    <scope>NUCLEOTIDE SEQUENCE [LARGE SCALE GENOMIC DNA]</scope>
</reference>
<comment type="caution">
    <text evidence="2">The sequence shown here is derived from an EMBL/GenBank/DDBJ whole genome shotgun (WGS) entry which is preliminary data.</text>
</comment>
<protein>
    <submittedName>
        <fullName evidence="2">Uncharacterized protein</fullName>
    </submittedName>
</protein>
<sequence>MTCLAFSRSPSGLLQVQSYAPFLDDENSTIRSSQVLQFMFRFDDLDTIRPDAYVFHPCLRFHTTASSCIKSAEFNSCVCFDDETAISSSQSVEFNVFVLMTRLPLCFVACTCPSIHVSVSLTRLPSGSMAKRRAESTQMYPFRRRPSRPVA</sequence>
<feature type="region of interest" description="Disordered" evidence="1">
    <location>
        <begin position="130"/>
        <end position="151"/>
    </location>
</feature>
<evidence type="ECO:0000313" key="2">
    <source>
        <dbReference type="EMBL" id="GBN71325.1"/>
    </source>
</evidence>
<dbReference type="AlphaFoldDB" id="A0A4Y2R921"/>
<name>A0A4Y2R921_ARAVE</name>
<dbReference type="EMBL" id="BGPR01015967">
    <property type="protein sequence ID" value="GBN71325.1"/>
    <property type="molecule type" value="Genomic_DNA"/>
</dbReference>
<organism evidence="2 3">
    <name type="scientific">Araneus ventricosus</name>
    <name type="common">Orbweaver spider</name>
    <name type="synonym">Epeira ventricosa</name>
    <dbReference type="NCBI Taxonomy" id="182803"/>
    <lineage>
        <taxon>Eukaryota</taxon>
        <taxon>Metazoa</taxon>
        <taxon>Ecdysozoa</taxon>
        <taxon>Arthropoda</taxon>
        <taxon>Chelicerata</taxon>
        <taxon>Arachnida</taxon>
        <taxon>Araneae</taxon>
        <taxon>Araneomorphae</taxon>
        <taxon>Entelegynae</taxon>
        <taxon>Araneoidea</taxon>
        <taxon>Araneidae</taxon>
        <taxon>Araneus</taxon>
    </lineage>
</organism>
<proteinExistence type="predicted"/>
<evidence type="ECO:0000313" key="3">
    <source>
        <dbReference type="Proteomes" id="UP000499080"/>
    </source>
</evidence>
<evidence type="ECO:0000256" key="1">
    <source>
        <dbReference type="SAM" id="MobiDB-lite"/>
    </source>
</evidence>
<keyword evidence="3" id="KW-1185">Reference proteome</keyword>
<accession>A0A4Y2R921</accession>
<gene>
    <name evidence="2" type="ORF">AVEN_145160_1</name>
</gene>